<dbReference type="EMBL" id="BK016063">
    <property type="protein sequence ID" value="DAF92209.1"/>
    <property type="molecule type" value="Genomic_DNA"/>
</dbReference>
<protein>
    <submittedName>
        <fullName evidence="1">Uncharacterized protein</fullName>
    </submittedName>
</protein>
<proteinExistence type="predicted"/>
<name>A0A8S5UCL2_9CAUD</name>
<organism evidence="1">
    <name type="scientific">Siphoviridae sp. ctgN495</name>
    <dbReference type="NCBI Taxonomy" id="2825608"/>
    <lineage>
        <taxon>Viruses</taxon>
        <taxon>Duplodnaviria</taxon>
        <taxon>Heunggongvirae</taxon>
        <taxon>Uroviricota</taxon>
        <taxon>Caudoviricetes</taxon>
    </lineage>
</organism>
<evidence type="ECO:0000313" key="1">
    <source>
        <dbReference type="EMBL" id="DAF92209.1"/>
    </source>
</evidence>
<accession>A0A8S5UCL2</accession>
<sequence length="64" mass="7749">MEIRQQMYENIIDETLFISRASEGAVSAEWLMDQPIFVRKKYVESFEKELREREKRLNQGKKPK</sequence>
<reference evidence="1" key="1">
    <citation type="journal article" date="2021" name="Proc. Natl. Acad. Sci. U.S.A.">
        <title>A Catalog of Tens of Thousands of Viruses from Human Metagenomes Reveals Hidden Associations with Chronic Diseases.</title>
        <authorList>
            <person name="Tisza M.J."/>
            <person name="Buck C.B."/>
        </authorList>
    </citation>
    <scope>NUCLEOTIDE SEQUENCE</scope>
    <source>
        <strain evidence="1">CtgN495</strain>
    </source>
</reference>